<dbReference type="SUPFAM" id="SSF48452">
    <property type="entry name" value="TPR-like"/>
    <property type="match status" value="1"/>
</dbReference>
<keyword evidence="3" id="KW-1185">Reference proteome</keyword>
<dbReference type="InterPro" id="IPR011990">
    <property type="entry name" value="TPR-like_helical_dom_sf"/>
</dbReference>
<protein>
    <submittedName>
        <fullName evidence="2">HEXXH motif-containing putative peptide modification protein</fullName>
    </submittedName>
</protein>
<accession>A0ABW1NAP6</accession>
<dbReference type="EMBL" id="JBHSRF010000003">
    <property type="protein sequence ID" value="MFC6080060.1"/>
    <property type="molecule type" value="Genomic_DNA"/>
</dbReference>
<proteinExistence type="predicted"/>
<feature type="compositionally biased region" description="Basic and acidic residues" evidence="1">
    <location>
        <begin position="411"/>
        <end position="428"/>
    </location>
</feature>
<dbReference type="Proteomes" id="UP001596137">
    <property type="component" value="Unassembled WGS sequence"/>
</dbReference>
<sequence>MTARLDASTMASLVAPSGWTEDNQAIFTARYYTTLMGVRRLRELLMECCPGLVEQSGFEEAFTALSSAPPGAQRQVLGHPSGGFWNDVGWNLVRRRAHERFPRMHLVPHLREFGRFALAALLLGGRGRLSAEVRTDSGGRIALPGTGVCLRPDGAGPYTRVRVTVSDGEVCTTDGLGEPGRDLVPRLGAGPELNWLDRDLRLGGRTPYLFADLAPGEARHWARTLDGYFAIVAEVCPPLAAELAGGLRALVPIRSHDTSVHVSGSFREAPGLVALSLGTPLATMEALVHEYGHQKLYAVLTLDPLIVGDPGEAVHYSPWRDDPRPLSGLLQATFTFVSVLHFYRAVLAAPSTGLDPAKVIARAYQLAGQVADGLAELHTHATFSPLGRALTDTMTTHLADHTASFPLPPAAERDRVDTRRTAHRTRWSERHTPYKATRIDLPVRGSTPDGPDASAAASGTVATAGGVVAGAGGGALGGRDVETLRVLGLPSGWTAGAILGRWYPGDSLLERVRELRGDVVLPEREVGESLVGDLAAAHLAYVRGEYQRAAERYAACVGHDPGSPYFWQCYAFTLRHLGRHDEALYLLTHTAELMAGGRVPDPGSDARRTPEAMAWGLDLPAARPRVRAAAVAPFEAGVAEALRGSRYGGFVEATLGGAQLPTLIAVANGLKPAMDAWIPLEGWQAFLRTVRTLGLRHHVDACFDRYSAQVAQVPPDQLTTTRAAFSPSLRPGTEAHVFLARDRDALDRVVGAGWYPLIVDGKVVNKHRADHDKFGDALGYPPCCQEFFRHRNNWNDDNTYYAALLATEGEPSALCNPFPRHTIYGLVPYMPCSYSCPVTMKFAGRLHDVIAAELPGYLTAMERALSKPLLCVSELKMYWFTGESVHRSGDTTEIRYTAVESLYPIESTDPVHTLLSRGDRCTLDGDILHVHEGPTLIGTHRTRGDRHGPECPFVLTFGP</sequence>
<dbReference type="InterPro" id="IPR026337">
    <property type="entry name" value="AKG_HExxH"/>
</dbReference>
<evidence type="ECO:0000256" key="1">
    <source>
        <dbReference type="SAM" id="MobiDB-lite"/>
    </source>
</evidence>
<comment type="caution">
    <text evidence="2">The sequence shown here is derived from an EMBL/GenBank/DDBJ whole genome shotgun (WGS) entry which is preliminary data.</text>
</comment>
<name>A0ABW1NAP6_9ACTN</name>
<dbReference type="Gene3D" id="1.25.40.10">
    <property type="entry name" value="Tetratricopeptide repeat domain"/>
    <property type="match status" value="1"/>
</dbReference>
<organism evidence="2 3">
    <name type="scientific">Sphaerisporangium aureirubrum</name>
    <dbReference type="NCBI Taxonomy" id="1544736"/>
    <lineage>
        <taxon>Bacteria</taxon>
        <taxon>Bacillati</taxon>
        <taxon>Actinomycetota</taxon>
        <taxon>Actinomycetes</taxon>
        <taxon>Streptosporangiales</taxon>
        <taxon>Streptosporangiaceae</taxon>
        <taxon>Sphaerisporangium</taxon>
    </lineage>
</organism>
<evidence type="ECO:0000313" key="2">
    <source>
        <dbReference type="EMBL" id="MFC6080060.1"/>
    </source>
</evidence>
<evidence type="ECO:0000313" key="3">
    <source>
        <dbReference type="Proteomes" id="UP001596137"/>
    </source>
</evidence>
<reference evidence="3" key="1">
    <citation type="journal article" date="2019" name="Int. J. Syst. Evol. Microbiol.">
        <title>The Global Catalogue of Microorganisms (GCM) 10K type strain sequencing project: providing services to taxonomists for standard genome sequencing and annotation.</title>
        <authorList>
            <consortium name="The Broad Institute Genomics Platform"/>
            <consortium name="The Broad Institute Genome Sequencing Center for Infectious Disease"/>
            <person name="Wu L."/>
            <person name="Ma J."/>
        </authorList>
    </citation>
    <scope>NUCLEOTIDE SEQUENCE [LARGE SCALE GENOMIC DNA]</scope>
    <source>
        <strain evidence="3">JCM 30346</strain>
    </source>
</reference>
<dbReference type="NCBIfam" id="TIGR04267">
    <property type="entry name" value="mod_HExxH"/>
    <property type="match status" value="1"/>
</dbReference>
<dbReference type="RefSeq" id="WP_380746752.1">
    <property type="nucleotide sequence ID" value="NZ_JBHSRF010000003.1"/>
</dbReference>
<feature type="region of interest" description="Disordered" evidence="1">
    <location>
        <begin position="401"/>
        <end position="428"/>
    </location>
</feature>
<gene>
    <name evidence="2" type="ORF">ACFP1K_02745</name>
</gene>